<dbReference type="SMART" id="SM00849">
    <property type="entry name" value="Lactamase_B"/>
    <property type="match status" value="1"/>
</dbReference>
<dbReference type="Gene3D" id="3.40.50.10890">
    <property type="match status" value="1"/>
</dbReference>
<dbReference type="PANTHER" id="PTHR11203">
    <property type="entry name" value="CLEAVAGE AND POLYADENYLATION SPECIFICITY FACTOR FAMILY MEMBER"/>
    <property type="match status" value="1"/>
</dbReference>
<dbReference type="SUPFAM" id="SSF56281">
    <property type="entry name" value="Metallo-hydrolase/oxidoreductase"/>
    <property type="match status" value="1"/>
</dbReference>
<dbReference type="InterPro" id="IPR036866">
    <property type="entry name" value="RibonucZ/Hydroxyglut_hydro"/>
</dbReference>
<evidence type="ECO:0000259" key="2">
    <source>
        <dbReference type="SMART" id="SM00849"/>
    </source>
</evidence>
<name>A0A9D1JSZ4_9FIRM</name>
<dbReference type="Gene3D" id="3.60.15.10">
    <property type="entry name" value="Ribonuclease Z/Hydroxyacylglutathione hydrolase-like"/>
    <property type="match status" value="1"/>
</dbReference>
<dbReference type="InterPro" id="IPR050698">
    <property type="entry name" value="MBL"/>
</dbReference>
<evidence type="ECO:0000313" key="5">
    <source>
        <dbReference type="Proteomes" id="UP000886741"/>
    </source>
</evidence>
<dbReference type="AlphaFoldDB" id="A0A9D1JSZ4"/>
<feature type="domain" description="Metallo-beta-lactamase" evidence="2">
    <location>
        <begin position="13"/>
        <end position="227"/>
    </location>
</feature>
<evidence type="ECO:0000313" key="4">
    <source>
        <dbReference type="EMBL" id="HIS64552.1"/>
    </source>
</evidence>
<gene>
    <name evidence="4" type="ORF">IAA83_04165</name>
</gene>
<feature type="domain" description="Beta-Casp" evidence="3">
    <location>
        <begin position="252"/>
        <end position="380"/>
    </location>
</feature>
<dbReference type="SMART" id="SM01027">
    <property type="entry name" value="Beta-Casp"/>
    <property type="match status" value="1"/>
</dbReference>
<reference evidence="4" key="2">
    <citation type="journal article" date="2021" name="PeerJ">
        <title>Extensive microbial diversity within the chicken gut microbiome revealed by metagenomics and culture.</title>
        <authorList>
            <person name="Gilroy R."/>
            <person name="Ravi A."/>
            <person name="Getino M."/>
            <person name="Pursley I."/>
            <person name="Horton D.L."/>
            <person name="Alikhan N.F."/>
            <person name="Baker D."/>
            <person name="Gharbi K."/>
            <person name="Hall N."/>
            <person name="Watson M."/>
            <person name="Adriaenssens E.M."/>
            <person name="Foster-Nyarko E."/>
            <person name="Jarju S."/>
            <person name="Secka A."/>
            <person name="Antonio M."/>
            <person name="Oren A."/>
            <person name="Chaudhuri R.R."/>
            <person name="La Ragione R."/>
            <person name="Hildebrand F."/>
            <person name="Pallen M.J."/>
        </authorList>
    </citation>
    <scope>NUCLEOTIDE SEQUENCE</scope>
    <source>
        <strain evidence="4">ChiBcec16-1751</strain>
    </source>
</reference>
<comment type="caution">
    <text evidence="4">The sequence shown here is derived from an EMBL/GenBank/DDBJ whole genome shotgun (WGS) entry which is preliminary data.</text>
</comment>
<dbReference type="InterPro" id="IPR001279">
    <property type="entry name" value="Metallo-B-lactamas"/>
</dbReference>
<dbReference type="Pfam" id="PF12706">
    <property type="entry name" value="Lactamase_B_2"/>
    <property type="match status" value="1"/>
</dbReference>
<accession>A0A9D1JSZ4</accession>
<dbReference type="Proteomes" id="UP000886741">
    <property type="component" value="Unassembled WGS sequence"/>
</dbReference>
<organism evidence="4 5">
    <name type="scientific">Candidatus Avoscillospira avistercoris</name>
    <dbReference type="NCBI Taxonomy" id="2840707"/>
    <lineage>
        <taxon>Bacteria</taxon>
        <taxon>Bacillati</taxon>
        <taxon>Bacillota</taxon>
        <taxon>Clostridia</taxon>
        <taxon>Eubacteriales</taxon>
        <taxon>Oscillospiraceae</taxon>
        <taxon>Oscillospiraceae incertae sedis</taxon>
        <taxon>Candidatus Avoscillospira</taxon>
    </lineage>
</organism>
<dbReference type="GO" id="GO:0004521">
    <property type="term" value="F:RNA endonuclease activity"/>
    <property type="evidence" value="ECO:0007669"/>
    <property type="project" value="TreeGrafter"/>
</dbReference>
<proteinExistence type="predicted"/>
<dbReference type="GO" id="GO:0016787">
    <property type="term" value="F:hydrolase activity"/>
    <property type="evidence" value="ECO:0007669"/>
    <property type="project" value="UniProtKB-KW"/>
</dbReference>
<protein>
    <submittedName>
        <fullName evidence="4">MBL fold metallo-hydrolase</fullName>
    </submittedName>
</protein>
<dbReference type="InterPro" id="IPR022712">
    <property type="entry name" value="Beta_Casp"/>
</dbReference>
<dbReference type="Pfam" id="PF07521">
    <property type="entry name" value="RMMBL"/>
    <property type="match status" value="1"/>
</dbReference>
<keyword evidence="1" id="KW-0378">Hydrolase</keyword>
<dbReference type="Pfam" id="PF10996">
    <property type="entry name" value="Beta-Casp"/>
    <property type="match status" value="1"/>
</dbReference>
<dbReference type="EMBL" id="DVJJ01000066">
    <property type="protein sequence ID" value="HIS64552.1"/>
    <property type="molecule type" value="Genomic_DNA"/>
</dbReference>
<dbReference type="CDD" id="cd16295">
    <property type="entry name" value="TTHA0252-CPSF-like_MBL-fold"/>
    <property type="match status" value="1"/>
</dbReference>
<evidence type="ECO:0000259" key="3">
    <source>
        <dbReference type="SMART" id="SM01027"/>
    </source>
</evidence>
<dbReference type="InterPro" id="IPR011108">
    <property type="entry name" value="RMMBL"/>
</dbReference>
<sequence length="536" mass="60121">MKLTFYGAARAVTGSCHCITCNGRKILIDCGLQQGKDEWDNSNSELEFVPSLIDDVIVTHAHIDHTGRLPLLVKQGFRGRIFCTRVTGELLDIMLRDSAHIQESDASWKNQKGRRSGAAPVEPLYTLQDVMETLELIVPCEYGREVRIDDQIHARFTDAGHLLGSAAIELWLTENGSSRKVVFTGDLGNTDQPIIRDPQPIYDADYLVTESTYGNREHEDREDYTARLAQIIDETLGNGGNVVIPSFAVGRTQELLYKIREMKEQNMVKRVPHFEVVVDSPLANEATRIYSGDLRGYLDEEALATIRERDLFTFPGLRLIPGVEESRALNTDPTPRVIISAAGMCDAGRVRHHLKHNLWRQECTVVFVGYQAEGTLGRSLLDGVKRVKLFGEEIEVNANIYVLHGLSSHADRSHLLAWAQNFDPAPRHTFVVHGQDEVTEEYAQLLTDNHIPAHAPLPGEVYDLLENRVVEAGTARVRPTATVKTKPMQPASPAYRRLEQMAKELLLAVEHNRGGSNKDLGKFADQIRALIEKWDR</sequence>
<evidence type="ECO:0000256" key="1">
    <source>
        <dbReference type="ARBA" id="ARBA00022801"/>
    </source>
</evidence>
<dbReference type="PANTHER" id="PTHR11203:SF37">
    <property type="entry name" value="INTEGRATOR COMPLEX SUBUNIT 11"/>
    <property type="match status" value="1"/>
</dbReference>
<reference evidence="4" key="1">
    <citation type="submission" date="2020-10" db="EMBL/GenBank/DDBJ databases">
        <authorList>
            <person name="Gilroy R."/>
        </authorList>
    </citation>
    <scope>NUCLEOTIDE SEQUENCE</scope>
    <source>
        <strain evidence="4">ChiBcec16-1751</strain>
    </source>
</reference>